<evidence type="ECO:0000313" key="2">
    <source>
        <dbReference type="EMBL" id="KIM85174.1"/>
    </source>
</evidence>
<keyword evidence="3" id="KW-1185">Reference proteome</keyword>
<dbReference type="InterPro" id="IPR037185">
    <property type="entry name" value="EmrE-like"/>
</dbReference>
<protein>
    <recommendedName>
        <fullName evidence="4">EamA domain-containing protein</fullName>
    </recommendedName>
</protein>
<dbReference type="EMBL" id="KN832985">
    <property type="protein sequence ID" value="KIM85174.1"/>
    <property type="molecule type" value="Genomic_DNA"/>
</dbReference>
<reference evidence="3" key="2">
    <citation type="submission" date="2015-01" db="EMBL/GenBank/DDBJ databases">
        <title>Evolutionary Origins and Diversification of the Mycorrhizal Mutualists.</title>
        <authorList>
            <consortium name="DOE Joint Genome Institute"/>
            <consortium name="Mycorrhizal Genomics Consortium"/>
            <person name="Kohler A."/>
            <person name="Kuo A."/>
            <person name="Nagy L.G."/>
            <person name="Floudas D."/>
            <person name="Copeland A."/>
            <person name="Barry K.W."/>
            <person name="Cichocki N."/>
            <person name="Veneault-Fourrey C."/>
            <person name="LaButti K."/>
            <person name="Lindquist E.A."/>
            <person name="Lipzen A."/>
            <person name="Lundell T."/>
            <person name="Morin E."/>
            <person name="Murat C."/>
            <person name="Riley R."/>
            <person name="Ohm R."/>
            <person name="Sun H."/>
            <person name="Tunlid A."/>
            <person name="Henrissat B."/>
            <person name="Grigoriev I.V."/>
            <person name="Hibbett D.S."/>
            <person name="Martin F."/>
        </authorList>
    </citation>
    <scope>NUCLEOTIDE SEQUENCE [LARGE SCALE GENOMIC DNA]</scope>
    <source>
        <strain evidence="3">F 1598</strain>
    </source>
</reference>
<accession>A0A0C3FZN5</accession>
<feature type="transmembrane region" description="Helical" evidence="1">
    <location>
        <begin position="282"/>
        <end position="305"/>
    </location>
</feature>
<feature type="transmembrane region" description="Helical" evidence="1">
    <location>
        <begin position="142"/>
        <end position="161"/>
    </location>
</feature>
<reference evidence="2 3" key="1">
    <citation type="submission" date="2014-04" db="EMBL/GenBank/DDBJ databases">
        <authorList>
            <consortium name="DOE Joint Genome Institute"/>
            <person name="Kuo A."/>
            <person name="Tarkka M."/>
            <person name="Buscot F."/>
            <person name="Kohler A."/>
            <person name="Nagy L.G."/>
            <person name="Floudas D."/>
            <person name="Copeland A."/>
            <person name="Barry K.W."/>
            <person name="Cichocki N."/>
            <person name="Veneault-Fourrey C."/>
            <person name="LaButti K."/>
            <person name="Lindquist E.A."/>
            <person name="Lipzen A."/>
            <person name="Lundell T."/>
            <person name="Morin E."/>
            <person name="Murat C."/>
            <person name="Sun H."/>
            <person name="Tunlid A."/>
            <person name="Henrissat B."/>
            <person name="Grigoriev I.V."/>
            <person name="Hibbett D.S."/>
            <person name="Martin F."/>
            <person name="Nordberg H.P."/>
            <person name="Cantor M.N."/>
            <person name="Hua S.X."/>
        </authorList>
    </citation>
    <scope>NUCLEOTIDE SEQUENCE [LARGE SCALE GENOMIC DNA]</scope>
    <source>
        <strain evidence="2 3">F 1598</strain>
    </source>
</reference>
<evidence type="ECO:0008006" key="4">
    <source>
        <dbReference type="Google" id="ProtNLM"/>
    </source>
</evidence>
<keyword evidence="1" id="KW-0472">Membrane</keyword>
<name>A0A0C3FZN5_PILCF</name>
<feature type="transmembrane region" description="Helical" evidence="1">
    <location>
        <begin position="346"/>
        <end position="366"/>
    </location>
</feature>
<dbReference type="HOGENOM" id="CLU_025401_1_0_1"/>
<sequence length="398" mass="43065">MPDSNAAVPQVGRKAAAICIFIITLLSFVTETQLAQYVQTSVGYRQPYFIFYIVHSAFVVIFPLHVLYLVAFKKKSAHALLSGLSTAITIHMDPTQSRLTPSAPFPLRQFIHLSLMLAIAYSLPALLWFASISLASVSDVTALWNTNAFFAYVFSVKLFQLKWEPRRLMAVVLATLGVAIVVYGGSTSPKPVPEQAYSNLAAIIEPKATSPLIGDLLTLLASVIYGLYQVLYKKYVALPSDPELLSDGLYEQIATSDDDSLGGVIASEDVVYPPPFGLHPNLFTSFIGLLTFIFLWIPLPLLHYFDIEHFSLPTDRATFFTIAGIAASGVLFNAGFMILLGAWGPVITSVGSLLTIVLVLLSDVLLGGATDIVTVWSLVGAGVIVAAFGVLAYDMFSA</sequence>
<dbReference type="Proteomes" id="UP000054166">
    <property type="component" value="Unassembled WGS sequence"/>
</dbReference>
<gene>
    <name evidence="2" type="ORF">PILCRDRAFT_817168</name>
</gene>
<feature type="transmembrane region" description="Helical" evidence="1">
    <location>
        <begin position="168"/>
        <end position="186"/>
    </location>
</feature>
<evidence type="ECO:0000256" key="1">
    <source>
        <dbReference type="SAM" id="Phobius"/>
    </source>
</evidence>
<dbReference type="AlphaFoldDB" id="A0A0C3FZN5"/>
<dbReference type="InParanoid" id="A0A0C3FZN5"/>
<feature type="transmembrane region" description="Helical" evidence="1">
    <location>
        <begin position="49"/>
        <end position="71"/>
    </location>
</feature>
<feature type="transmembrane region" description="Helical" evidence="1">
    <location>
        <begin position="110"/>
        <end position="130"/>
    </location>
</feature>
<feature type="transmembrane region" description="Helical" evidence="1">
    <location>
        <begin position="373"/>
        <end position="393"/>
    </location>
</feature>
<dbReference type="STRING" id="765440.A0A0C3FZN5"/>
<proteinExistence type="predicted"/>
<dbReference type="PANTHER" id="PTHR19346:SF4">
    <property type="entry name" value="SUGAR PHOSPHATE TRANSPORTER DOMAIN-CONTAINING PROTEIN"/>
    <property type="match status" value="1"/>
</dbReference>
<feature type="transmembrane region" description="Helical" evidence="1">
    <location>
        <begin position="12"/>
        <end position="29"/>
    </location>
</feature>
<dbReference type="PANTHER" id="PTHR19346">
    <property type="entry name" value="SUGAR PHOSPHATE TRANSPORTER DOMAIN-CONTAINING PROTEIN"/>
    <property type="match status" value="1"/>
</dbReference>
<dbReference type="SUPFAM" id="SSF103481">
    <property type="entry name" value="Multidrug resistance efflux transporter EmrE"/>
    <property type="match status" value="1"/>
</dbReference>
<dbReference type="OrthoDB" id="10062838at2759"/>
<keyword evidence="1" id="KW-0812">Transmembrane</keyword>
<dbReference type="InterPro" id="IPR026505">
    <property type="entry name" value="Solute_c_fam_35_mem_F3/F4"/>
</dbReference>
<organism evidence="2 3">
    <name type="scientific">Piloderma croceum (strain F 1598)</name>
    <dbReference type="NCBI Taxonomy" id="765440"/>
    <lineage>
        <taxon>Eukaryota</taxon>
        <taxon>Fungi</taxon>
        <taxon>Dikarya</taxon>
        <taxon>Basidiomycota</taxon>
        <taxon>Agaricomycotina</taxon>
        <taxon>Agaricomycetes</taxon>
        <taxon>Agaricomycetidae</taxon>
        <taxon>Atheliales</taxon>
        <taxon>Atheliaceae</taxon>
        <taxon>Piloderma</taxon>
    </lineage>
</organism>
<feature type="transmembrane region" description="Helical" evidence="1">
    <location>
        <begin position="317"/>
        <end position="340"/>
    </location>
</feature>
<keyword evidence="1" id="KW-1133">Transmembrane helix</keyword>
<evidence type="ECO:0000313" key="3">
    <source>
        <dbReference type="Proteomes" id="UP000054166"/>
    </source>
</evidence>